<dbReference type="SFLD" id="SFLDG01135">
    <property type="entry name" value="C1.5.6:_HAD__Beta-PGM__Phospha"/>
    <property type="match status" value="1"/>
</dbReference>
<dbReference type="SFLD" id="SFLDS00003">
    <property type="entry name" value="Haloacid_Dehalogenase"/>
    <property type="match status" value="1"/>
</dbReference>
<reference evidence="1 2" key="1">
    <citation type="journal article" date="2022" name="Genome Biol. Evol.">
        <title>Host diet, physiology and behaviors set the stage for Lachnospiraceae cladogenesis.</title>
        <authorList>
            <person name="Vera-Ponce De Leon A."/>
            <person name="Schneider M."/>
            <person name="Jahnes B.C."/>
            <person name="Sadowski V."/>
            <person name="Camuy-Velez L.A."/>
            <person name="Duan J."/>
            <person name="Sabree Z.L."/>
        </authorList>
    </citation>
    <scope>NUCLEOTIDE SEQUENCE [LARGE SCALE GENOMIC DNA]</scope>
    <source>
        <strain evidence="1 2">PAL227</strain>
    </source>
</reference>
<dbReference type="InterPro" id="IPR036412">
    <property type="entry name" value="HAD-like_sf"/>
</dbReference>
<gene>
    <name evidence="1" type="ORF">NK118_03260</name>
</gene>
<dbReference type="RefSeq" id="WP_262068167.1">
    <property type="nucleotide sequence ID" value="NZ_JAMXOC010000002.1"/>
</dbReference>
<dbReference type="CDD" id="cd07505">
    <property type="entry name" value="HAD_BPGM-like"/>
    <property type="match status" value="1"/>
</dbReference>
<organism evidence="1 2">
    <name type="scientific">Ohessyouella blattaphilus</name>
    <dbReference type="NCBI Taxonomy" id="2949333"/>
    <lineage>
        <taxon>Bacteria</taxon>
        <taxon>Bacillati</taxon>
        <taxon>Bacillota</taxon>
        <taxon>Clostridia</taxon>
        <taxon>Lachnospirales</taxon>
        <taxon>Lachnospiraceae</taxon>
        <taxon>Ohessyouella</taxon>
    </lineage>
</organism>
<proteinExistence type="predicted"/>
<dbReference type="Gene3D" id="1.10.150.240">
    <property type="entry name" value="Putative phosphatase, domain 2"/>
    <property type="match status" value="1"/>
</dbReference>
<dbReference type="SUPFAM" id="SSF56784">
    <property type="entry name" value="HAD-like"/>
    <property type="match status" value="1"/>
</dbReference>
<evidence type="ECO:0000313" key="1">
    <source>
        <dbReference type="EMBL" id="MCP1109265.1"/>
    </source>
</evidence>
<dbReference type="Proteomes" id="UP001523565">
    <property type="component" value="Unassembled WGS sequence"/>
</dbReference>
<dbReference type="PANTHER" id="PTHR18901">
    <property type="entry name" value="2-DEOXYGLUCOSE-6-PHOSPHATE PHOSPHATASE 2"/>
    <property type="match status" value="1"/>
</dbReference>
<dbReference type="SFLD" id="SFLDG01129">
    <property type="entry name" value="C1.5:_HAD__Beta-PGM__Phosphata"/>
    <property type="match status" value="1"/>
</dbReference>
<dbReference type="InterPro" id="IPR023214">
    <property type="entry name" value="HAD_sf"/>
</dbReference>
<dbReference type="NCBIfam" id="TIGR01509">
    <property type="entry name" value="HAD-SF-IA-v3"/>
    <property type="match status" value="1"/>
</dbReference>
<dbReference type="PANTHER" id="PTHR18901:SF38">
    <property type="entry name" value="PSEUDOURIDINE-5'-PHOSPHATASE"/>
    <property type="match status" value="1"/>
</dbReference>
<dbReference type="InterPro" id="IPR041492">
    <property type="entry name" value="HAD_2"/>
</dbReference>
<dbReference type="InterPro" id="IPR023198">
    <property type="entry name" value="PGP-like_dom2"/>
</dbReference>
<dbReference type="Pfam" id="PF13419">
    <property type="entry name" value="HAD_2"/>
    <property type="match status" value="1"/>
</dbReference>
<evidence type="ECO:0000313" key="2">
    <source>
        <dbReference type="Proteomes" id="UP001523565"/>
    </source>
</evidence>
<dbReference type="InterPro" id="IPR006439">
    <property type="entry name" value="HAD-SF_hydro_IA"/>
</dbReference>
<comment type="caution">
    <text evidence="1">The sequence shown here is derived from an EMBL/GenBank/DDBJ whole genome shotgun (WGS) entry which is preliminary data.</text>
</comment>
<name>A0ABT1EEZ1_9FIRM</name>
<keyword evidence="2" id="KW-1185">Reference proteome</keyword>
<dbReference type="NCBIfam" id="TIGR01549">
    <property type="entry name" value="HAD-SF-IA-v1"/>
    <property type="match status" value="1"/>
</dbReference>
<sequence length="222" mass="25243">MLTDKNAVIFDLDGTLVDSMWVWRAVDDEFLARYNQVKPEDLESRMEGMSYREVAQLFLDSFPELPHDLTMIMDEWQEMTYTKYCEEVPLKPGVPEFLEAMKRAGKKMGIATSNSEELARAVLEARGIASYFDAVCTADEARKGKPAPDVYLLAAKKLAVLPERCLVFEDVPMGILAGKNAGMQVCTVADDFSKEQIQRKRELADYYITDYFDVMEGTFEII</sequence>
<dbReference type="EMBL" id="JAMZFV010000002">
    <property type="protein sequence ID" value="MCP1109265.1"/>
    <property type="molecule type" value="Genomic_DNA"/>
</dbReference>
<protein>
    <submittedName>
        <fullName evidence="1">HAD family phosphatase</fullName>
    </submittedName>
</protein>
<accession>A0ABT1EEZ1</accession>
<dbReference type="Gene3D" id="3.40.50.1000">
    <property type="entry name" value="HAD superfamily/HAD-like"/>
    <property type="match status" value="1"/>
</dbReference>
<dbReference type="PRINTS" id="PR00413">
    <property type="entry name" value="HADHALOGNASE"/>
</dbReference>